<evidence type="ECO:0000313" key="4">
    <source>
        <dbReference type="Proteomes" id="UP000078446"/>
    </source>
</evidence>
<dbReference type="Proteomes" id="UP000078228">
    <property type="component" value="Unassembled WGS sequence"/>
</dbReference>
<dbReference type="AlphaFoldDB" id="A0A198ULW1"/>
<evidence type="ECO:0000313" key="1">
    <source>
        <dbReference type="EMBL" id="OAU97325.1"/>
    </source>
</evidence>
<dbReference type="eggNOG" id="ENOG502ZBXH">
    <property type="taxonomic scope" value="Bacteria"/>
</dbReference>
<dbReference type="RefSeq" id="WP_064610582.1">
    <property type="nucleotide sequence ID" value="NZ_LXHB01000043.1"/>
</dbReference>
<reference evidence="3 4" key="1">
    <citation type="journal article" date="2016" name="Genome Biol. Evol.">
        <title>Comparative Genomic Analyses of the Moraxella catarrhalis Serosensitive and Seroresistant Lineages Demonstrate Their Independent Evolution.</title>
        <authorList>
            <person name="Earl J.P."/>
            <person name="de Vries S.P."/>
            <person name="Ahmed A."/>
            <person name="Powell E."/>
            <person name="Schultz M.P."/>
            <person name="Hermans P.W."/>
            <person name="Hill D.J."/>
            <person name="Zhou Z."/>
            <person name="Constantinidou C.I."/>
            <person name="Hu F.Z."/>
            <person name="Bootsma H.J."/>
            <person name="Ehrlich G.D."/>
        </authorList>
    </citation>
    <scope>NUCLEOTIDE SEQUENCE [LARGE SCALE GENOMIC DNA]</scope>
    <source>
        <strain evidence="1 3">Z7542</strain>
        <strain evidence="2 4">Z7574</strain>
    </source>
</reference>
<evidence type="ECO:0000313" key="2">
    <source>
        <dbReference type="EMBL" id="OAV01524.1"/>
    </source>
</evidence>
<comment type="caution">
    <text evidence="1">The sequence shown here is derived from an EMBL/GenBank/DDBJ whole genome shotgun (WGS) entry which is preliminary data.</text>
</comment>
<sequence length="325" mass="36667">MSNQTIRYNYTHEIAPTKVDLPHDENASHGDHWAILTNDIAQDVPNWLQAMLDKATLPKGLCPQNSTDNAKLLLGMNEPCHIKQILTIKNGSPQAFINAFPAVNSPYGLTCQIERIIRCDTTSDAILCLKTPDGAVIYAFDQLYAVNRTEYRTPKKYFVNFSALAYHIEPSNQEETIVIEDQEAIRHHRAFNDIVANNGGQIPDDIDEQIRQWQPKDHESGKPFAPVEINLGHMCAYLYGETFGQEDEAWCQGQVLGKSSTEFFGKPMTLFDVVILREPDADPFVVRIAAVSTEQTDAIQVHDYIQANIWLQAAIYEANQKPHQK</sequence>
<dbReference type="Proteomes" id="UP000078446">
    <property type="component" value="Unassembled WGS sequence"/>
</dbReference>
<dbReference type="EMBL" id="LXHC01000008">
    <property type="protein sequence ID" value="OAU97325.1"/>
    <property type="molecule type" value="Genomic_DNA"/>
</dbReference>
<dbReference type="EMBL" id="LXHE01000004">
    <property type="protein sequence ID" value="OAV01524.1"/>
    <property type="molecule type" value="Genomic_DNA"/>
</dbReference>
<accession>A0A198ULW1</accession>
<proteinExistence type="predicted"/>
<evidence type="ECO:0000313" key="3">
    <source>
        <dbReference type="Proteomes" id="UP000078228"/>
    </source>
</evidence>
<organism evidence="1 3">
    <name type="scientific">Moraxella catarrhalis</name>
    <name type="common">Branhamella catarrhalis</name>
    <dbReference type="NCBI Taxonomy" id="480"/>
    <lineage>
        <taxon>Bacteria</taxon>
        <taxon>Pseudomonadati</taxon>
        <taxon>Pseudomonadota</taxon>
        <taxon>Gammaproteobacteria</taxon>
        <taxon>Moraxellales</taxon>
        <taxon>Moraxellaceae</taxon>
        <taxon>Moraxella</taxon>
    </lineage>
</organism>
<keyword evidence="3" id="KW-1185">Reference proteome</keyword>
<gene>
    <name evidence="2" type="ORF">AO382_0666</name>
    <name evidence="1" type="ORF">AO384_0707</name>
</gene>
<protein>
    <submittedName>
        <fullName evidence="1">Uncharacterized protein</fullName>
    </submittedName>
</protein>
<dbReference type="OrthoDB" id="6704130at2"/>
<name>A0A198ULW1_MORCA</name>
<dbReference type="PATRIC" id="fig|480.226.peg.756"/>